<evidence type="ECO:0000313" key="3">
    <source>
        <dbReference type="Proteomes" id="UP000267821"/>
    </source>
</evidence>
<feature type="compositionally biased region" description="Low complexity" evidence="1">
    <location>
        <begin position="432"/>
        <end position="459"/>
    </location>
</feature>
<protein>
    <submittedName>
        <fullName evidence="2">Uncharacterized protein</fullName>
    </submittedName>
</protein>
<feature type="compositionally biased region" description="Polar residues" evidence="1">
    <location>
        <begin position="408"/>
        <end position="428"/>
    </location>
</feature>
<evidence type="ECO:0000256" key="1">
    <source>
        <dbReference type="SAM" id="MobiDB-lite"/>
    </source>
</evidence>
<feature type="region of interest" description="Disordered" evidence="1">
    <location>
        <begin position="1000"/>
        <end position="1028"/>
    </location>
</feature>
<keyword evidence="3" id="KW-1185">Reference proteome</keyword>
<dbReference type="OrthoDB" id="5329648at2759"/>
<dbReference type="InParanoid" id="A0A3N4LJG4"/>
<dbReference type="Proteomes" id="UP000267821">
    <property type="component" value="Unassembled WGS sequence"/>
</dbReference>
<proteinExistence type="predicted"/>
<evidence type="ECO:0000313" key="2">
    <source>
        <dbReference type="EMBL" id="RPB21609.1"/>
    </source>
</evidence>
<accession>A0A3N4LJG4</accession>
<sequence length="1044" mass="116163">MEDIMDIENVYDSSCPLFYLSPEECVEVIWQGRPEDCAEAVSGRAGRECPEDDHGFNLIPFQTKVECSEHCVVLVSFLVREATGYHHYPPSPAQLQDWVRRSLQAYALLFTRTITAIPVELIPPGSHISNIDMRIEVRLAAIDFKKNEAVFKLDNTSARKLEVFYTELVGREPGAELTEKLSKLRVRMAMAGVIGDELLGFQEVVGGVFDIDDWRSSVSYKEVQHESDTFDTVQEEWASFCQSLRQQQVGRYLLAQYKAYPDDWGSLQDAGGGHSDDGQLETFPEDGSTSPQTYWAPKPMRVVMPQQQTIEVLTELPGMIQQDDSNCSREQCGNQAFSTAVSPNLSLADFSRGTPKAYGDLEYSKPAIVPHIPPTPTLVSYVNPSSPSLFTLSDPVTPRSSLRDRETQSPLSLRTNISTIATNGSVEDSGQDSTPPLSSRTSSTDSGKQVTSPSSVSMHSHPPIYDAWKVHLASGSDPIIFSPRSPMWEDGALPDSGQWKNLDSIEFATIKGQWMDKVQGTSVVGNLTAVPLSEDECHFQHPSDIEAEDLDEYGFELDDEVEFVPLQTKAEKEVDPTEVIIQGRMEAMLDAAQSQGFIYQATRDGLDNHPISVRLRSISGDHSSMKDILGERRYTSVTNHQNARTESQPFLQETIDTMETIRNDYSTGDYLPPMTSNHRVGSTTPSNFFLDTPSSHNLKHAQLSNQNSSEYKVGVKGRTDHLKEMKLQFEHEGELMLGAYHRTLKRIQILEIEILKSESAEERTLENKAREMIEFCGYDESAFTQEINPAGPTGKSTHTIMEGCIMQKNLQDSIVTGDEGRVELDAGIIDGAQSKTDCKRPLEVRTKLCENSPELKFGTRAKGAQLVETNVRCAHEGMQMVKPTSNINSTDTSPTGDAEPWKMNYMVGGQRGRKIRGYWEDYVECKLNAPCGGGDSHPARRTFSSTDVPQPNIGKQCSVGHSQAPTVFSPESWTVQQSADIHATVTKSYSDKLTEYYKSTRGDATQRRGRASGEAISSTPKENIGTGYERNWPESLEMWSCYAH</sequence>
<reference evidence="2 3" key="1">
    <citation type="journal article" date="2018" name="Nat. Ecol. Evol.">
        <title>Pezizomycetes genomes reveal the molecular basis of ectomycorrhizal truffle lifestyle.</title>
        <authorList>
            <person name="Murat C."/>
            <person name="Payen T."/>
            <person name="Noel B."/>
            <person name="Kuo A."/>
            <person name="Morin E."/>
            <person name="Chen J."/>
            <person name="Kohler A."/>
            <person name="Krizsan K."/>
            <person name="Balestrini R."/>
            <person name="Da Silva C."/>
            <person name="Montanini B."/>
            <person name="Hainaut M."/>
            <person name="Levati E."/>
            <person name="Barry K.W."/>
            <person name="Belfiori B."/>
            <person name="Cichocki N."/>
            <person name="Clum A."/>
            <person name="Dockter R.B."/>
            <person name="Fauchery L."/>
            <person name="Guy J."/>
            <person name="Iotti M."/>
            <person name="Le Tacon F."/>
            <person name="Lindquist E.A."/>
            <person name="Lipzen A."/>
            <person name="Malagnac F."/>
            <person name="Mello A."/>
            <person name="Molinier V."/>
            <person name="Miyauchi S."/>
            <person name="Poulain J."/>
            <person name="Riccioni C."/>
            <person name="Rubini A."/>
            <person name="Sitrit Y."/>
            <person name="Splivallo R."/>
            <person name="Traeger S."/>
            <person name="Wang M."/>
            <person name="Zifcakova L."/>
            <person name="Wipf D."/>
            <person name="Zambonelli A."/>
            <person name="Paolocci F."/>
            <person name="Nowrousian M."/>
            <person name="Ottonello S."/>
            <person name="Baldrian P."/>
            <person name="Spatafora J.W."/>
            <person name="Henrissat B."/>
            <person name="Nagy L.G."/>
            <person name="Aury J.M."/>
            <person name="Wincker P."/>
            <person name="Grigoriev I.V."/>
            <person name="Bonfante P."/>
            <person name="Martin F.M."/>
        </authorList>
    </citation>
    <scope>NUCLEOTIDE SEQUENCE [LARGE SCALE GENOMIC DNA]</scope>
    <source>
        <strain evidence="2 3">ATCC MYA-4762</strain>
    </source>
</reference>
<feature type="region of interest" description="Disordered" evidence="1">
    <location>
        <begin position="391"/>
        <end position="459"/>
    </location>
</feature>
<dbReference type="EMBL" id="ML121558">
    <property type="protein sequence ID" value="RPB21609.1"/>
    <property type="molecule type" value="Genomic_DNA"/>
</dbReference>
<gene>
    <name evidence="2" type="ORF">L211DRAFT_851327</name>
</gene>
<dbReference type="AlphaFoldDB" id="A0A3N4LJG4"/>
<name>A0A3N4LJG4_9PEZI</name>
<organism evidence="2 3">
    <name type="scientific">Terfezia boudieri ATCC MYA-4762</name>
    <dbReference type="NCBI Taxonomy" id="1051890"/>
    <lineage>
        <taxon>Eukaryota</taxon>
        <taxon>Fungi</taxon>
        <taxon>Dikarya</taxon>
        <taxon>Ascomycota</taxon>
        <taxon>Pezizomycotina</taxon>
        <taxon>Pezizomycetes</taxon>
        <taxon>Pezizales</taxon>
        <taxon>Pezizaceae</taxon>
        <taxon>Terfezia</taxon>
    </lineage>
</organism>
<feature type="region of interest" description="Disordered" evidence="1">
    <location>
        <begin position="268"/>
        <end position="295"/>
    </location>
</feature>